<sequence>QVGRVLVEQGRVSLGELELCHLQALYDAAYFALAPARRPICFEPEVRHWLGPVRRVSPPDLARETARRCALLDRIWPCADLDAAPVVRCAATAPPALTRRRPELLDHADGRRTPADLARLLGRSSFATAVEIRQL</sequence>
<keyword evidence="2" id="KW-1185">Reference proteome</keyword>
<gene>
    <name evidence="1" type="ORF">C7C46_33600</name>
</gene>
<reference evidence="1 2" key="1">
    <citation type="submission" date="2018-03" db="EMBL/GenBank/DDBJ databases">
        <title>Bioinformatic expansion and discovery of thiopeptide antibiotics.</title>
        <authorList>
            <person name="Schwalen C.J."/>
            <person name="Hudson G.A."/>
            <person name="Mitchell D.A."/>
        </authorList>
    </citation>
    <scope>NUCLEOTIDE SEQUENCE [LARGE SCALE GENOMIC DNA]</scope>
    <source>
        <strain evidence="1 2">ATCC 21389</strain>
    </source>
</reference>
<evidence type="ECO:0000313" key="1">
    <source>
        <dbReference type="EMBL" id="PYC61897.1"/>
    </source>
</evidence>
<accession>A0A2V4NHC1</accession>
<proteinExistence type="predicted"/>
<evidence type="ECO:0000313" key="2">
    <source>
        <dbReference type="Proteomes" id="UP000248039"/>
    </source>
</evidence>
<dbReference type="EMBL" id="PYBW01000333">
    <property type="protein sequence ID" value="PYC61897.1"/>
    <property type="molecule type" value="Genomic_DNA"/>
</dbReference>
<feature type="non-terminal residue" evidence="1">
    <location>
        <position position="1"/>
    </location>
</feature>
<dbReference type="AlphaFoldDB" id="A0A2V4NHC1"/>
<protein>
    <submittedName>
        <fullName evidence="1">Uncharacterized protein</fullName>
    </submittedName>
</protein>
<comment type="caution">
    <text evidence="1">The sequence shown here is derived from an EMBL/GenBank/DDBJ whole genome shotgun (WGS) entry which is preliminary data.</text>
</comment>
<name>A0A2V4NHC1_9ACTN</name>
<feature type="non-terminal residue" evidence="1">
    <location>
        <position position="135"/>
    </location>
</feature>
<organism evidence="1 2">
    <name type="scientific">Streptomyces tateyamensis</name>
    <dbReference type="NCBI Taxonomy" id="565073"/>
    <lineage>
        <taxon>Bacteria</taxon>
        <taxon>Bacillati</taxon>
        <taxon>Actinomycetota</taxon>
        <taxon>Actinomycetes</taxon>
        <taxon>Kitasatosporales</taxon>
        <taxon>Streptomycetaceae</taxon>
        <taxon>Streptomyces</taxon>
    </lineage>
</organism>
<dbReference type="Proteomes" id="UP000248039">
    <property type="component" value="Unassembled WGS sequence"/>
</dbReference>